<organism evidence="1 2">
    <name type="scientific">Angomonas deanei</name>
    <dbReference type="NCBI Taxonomy" id="59799"/>
    <lineage>
        <taxon>Eukaryota</taxon>
        <taxon>Discoba</taxon>
        <taxon>Euglenozoa</taxon>
        <taxon>Kinetoplastea</taxon>
        <taxon>Metakinetoplastina</taxon>
        <taxon>Trypanosomatida</taxon>
        <taxon>Trypanosomatidae</taxon>
        <taxon>Strigomonadinae</taxon>
        <taxon>Angomonas</taxon>
    </lineage>
</organism>
<evidence type="ECO:0000313" key="1">
    <source>
        <dbReference type="EMBL" id="CAD2213145.1"/>
    </source>
</evidence>
<reference evidence="1 2" key="1">
    <citation type="submission" date="2020-08" db="EMBL/GenBank/DDBJ databases">
        <authorList>
            <person name="Newling K."/>
            <person name="Davey J."/>
            <person name="Forrester S."/>
        </authorList>
    </citation>
    <scope>NUCLEOTIDE SEQUENCE [LARGE SCALE GENOMIC DNA]</scope>
    <source>
        <strain evidence="2">Crithidia deanei Carvalho (ATCC PRA-265)</strain>
    </source>
</reference>
<dbReference type="AlphaFoldDB" id="A0A7G2C0U2"/>
<dbReference type="EMBL" id="LR877145">
    <property type="protein sequence ID" value="CAD2213145.1"/>
    <property type="molecule type" value="Genomic_DNA"/>
</dbReference>
<dbReference type="InterPro" id="IPR003448">
    <property type="entry name" value="Mopterin_biosynth_MoaE"/>
</dbReference>
<dbReference type="InterPro" id="IPR036563">
    <property type="entry name" value="MoaE_sf"/>
</dbReference>
<dbReference type="Proteomes" id="UP000515908">
    <property type="component" value="Chromosome 01"/>
</dbReference>
<name>A0A7G2C0U2_9TRYP</name>
<evidence type="ECO:0000313" key="2">
    <source>
        <dbReference type="Proteomes" id="UP000515908"/>
    </source>
</evidence>
<dbReference type="CDD" id="cd00756">
    <property type="entry name" value="MoaE"/>
    <property type="match status" value="1"/>
</dbReference>
<dbReference type="PANTHER" id="PTHR23404">
    <property type="entry name" value="MOLYBDOPTERIN SYNTHASE RELATED"/>
    <property type="match status" value="1"/>
</dbReference>
<protein>
    <submittedName>
        <fullName evidence="1">MoaE protein, putative</fullName>
    </submittedName>
</protein>
<dbReference type="Gene3D" id="3.90.1170.40">
    <property type="entry name" value="Molybdopterin biosynthesis MoaE subunit"/>
    <property type="match status" value="1"/>
</dbReference>
<sequence>MESTLQPSKKSFPALLKQLPDMVVVSPECETLLHAFSRPPNTEGHIPDYYLAIVDKAIPVQEIEQTFLYTSPYVGAVTTFTGIPRCTSGESNQCDTITHLFYETYTKMVMKQMLALCNTLVEQFPGIFKVAVVMRVGLVPLQQPSLFVGIASSHRQGGFDALHYAVEYIKKDAVVWKKELSLPS</sequence>
<proteinExistence type="predicted"/>
<accession>A0A7G2C0U2</accession>
<dbReference type="VEuPathDB" id="TriTrypDB:ADEAN_000058100"/>
<dbReference type="GO" id="GO:0006777">
    <property type="term" value="P:Mo-molybdopterin cofactor biosynthetic process"/>
    <property type="evidence" value="ECO:0007669"/>
    <property type="project" value="InterPro"/>
</dbReference>
<gene>
    <name evidence="1" type="ORF">ADEAN_000058100</name>
</gene>
<dbReference type="Pfam" id="PF02391">
    <property type="entry name" value="MoaE"/>
    <property type="match status" value="1"/>
</dbReference>
<dbReference type="SUPFAM" id="SSF54690">
    <property type="entry name" value="Molybdopterin synthase subunit MoaE"/>
    <property type="match status" value="1"/>
</dbReference>
<keyword evidence="2" id="KW-1185">Reference proteome</keyword>